<keyword evidence="2" id="KW-1185">Reference proteome</keyword>
<dbReference type="SUPFAM" id="SSF143100">
    <property type="entry name" value="TTHA1013/TTHA0281-like"/>
    <property type="match status" value="1"/>
</dbReference>
<dbReference type="AlphaFoldDB" id="A0A1M7ZGV6"/>
<dbReference type="InterPro" id="IPR035069">
    <property type="entry name" value="TTHA1013/TTHA0281-like"/>
</dbReference>
<dbReference type="Proteomes" id="UP000186406">
    <property type="component" value="Unassembled WGS sequence"/>
</dbReference>
<sequence>MMRPAFVYPVALERDPGGKLQVFARDVPELVTSAWSEAEALEMAADALEVALGSYPIADRDFPPASAPLPGEHLVAPPPAAAAKFVVIAAWRAAGIRKTDLAERLGLAETEVRRILDPDRRTKLERLDEAARALGKRIVIGIEDL</sequence>
<proteinExistence type="predicted"/>
<gene>
    <name evidence="1" type="ORF">SAMN02745172_01602</name>
</gene>
<dbReference type="RefSeq" id="WP_139282465.1">
    <property type="nucleotide sequence ID" value="NZ_FRXO01000003.1"/>
</dbReference>
<dbReference type="SUPFAM" id="SSF47413">
    <property type="entry name" value="lambda repressor-like DNA-binding domains"/>
    <property type="match status" value="1"/>
</dbReference>
<dbReference type="EMBL" id="FRXO01000003">
    <property type="protein sequence ID" value="SHO64131.1"/>
    <property type="molecule type" value="Genomic_DNA"/>
</dbReference>
<organism evidence="1 2">
    <name type="scientific">Pseudoxanthobacter soli DSM 19599</name>
    <dbReference type="NCBI Taxonomy" id="1123029"/>
    <lineage>
        <taxon>Bacteria</taxon>
        <taxon>Pseudomonadati</taxon>
        <taxon>Pseudomonadota</taxon>
        <taxon>Alphaproteobacteria</taxon>
        <taxon>Hyphomicrobiales</taxon>
        <taxon>Segnochrobactraceae</taxon>
        <taxon>Pseudoxanthobacter</taxon>
    </lineage>
</organism>
<protein>
    <submittedName>
        <fullName evidence="1">Antitoxin HicB</fullName>
    </submittedName>
</protein>
<reference evidence="1 2" key="1">
    <citation type="submission" date="2016-12" db="EMBL/GenBank/DDBJ databases">
        <authorList>
            <person name="Song W.-J."/>
            <person name="Kurnit D.M."/>
        </authorList>
    </citation>
    <scope>NUCLEOTIDE SEQUENCE [LARGE SCALE GENOMIC DNA]</scope>
    <source>
        <strain evidence="1 2">DSM 19599</strain>
    </source>
</reference>
<name>A0A1M7ZGV6_9HYPH</name>
<dbReference type="OrthoDB" id="9807959at2"/>
<dbReference type="Gene3D" id="3.30.160.250">
    <property type="match status" value="1"/>
</dbReference>
<dbReference type="GO" id="GO:0003677">
    <property type="term" value="F:DNA binding"/>
    <property type="evidence" value="ECO:0007669"/>
    <property type="project" value="InterPro"/>
</dbReference>
<dbReference type="InterPro" id="IPR010982">
    <property type="entry name" value="Lambda_DNA-bd_dom_sf"/>
</dbReference>
<evidence type="ECO:0000313" key="2">
    <source>
        <dbReference type="Proteomes" id="UP000186406"/>
    </source>
</evidence>
<accession>A0A1M7ZGV6</accession>
<evidence type="ECO:0000313" key="1">
    <source>
        <dbReference type="EMBL" id="SHO64131.1"/>
    </source>
</evidence>